<sequence length="152" mass="17436">MTDKQQDSNEILDLEDRDPSHINHHLQVEWSDIIGEPQSLRSPECAWSLSQYCFRFSRLGVYTFMSVLFAPIASCLFGTLYGLFYFLYIWCTVPSLWFCKVTCGITQSFVRAATHGCLIPVMTAFGYVLSQIRVKTGTINEVDMMEEKILIL</sequence>
<dbReference type="GO" id="GO:0000139">
    <property type="term" value="C:Golgi membrane"/>
    <property type="evidence" value="ECO:0007669"/>
    <property type="project" value="UniProtKB-SubCell"/>
</dbReference>
<feature type="transmembrane region" description="Helical" evidence="7">
    <location>
        <begin position="59"/>
        <end position="88"/>
    </location>
</feature>
<dbReference type="PANTHER" id="PTHR10844:SF19">
    <property type="entry name" value="CAVEOLIN-2"/>
    <property type="match status" value="1"/>
</dbReference>
<evidence type="ECO:0000256" key="1">
    <source>
        <dbReference type="ARBA" id="ARBA00004202"/>
    </source>
</evidence>
<keyword evidence="5 6" id="KW-0472">Membrane</keyword>
<accession>A0ABD1EKS5</accession>
<keyword evidence="4 6" id="KW-0333">Golgi apparatus</keyword>
<comment type="similarity">
    <text evidence="2 6">Belongs to the caveolin family.</text>
</comment>
<dbReference type="Proteomes" id="UP001566132">
    <property type="component" value="Unassembled WGS sequence"/>
</dbReference>
<dbReference type="InterPro" id="IPR001612">
    <property type="entry name" value="Caveolin"/>
</dbReference>
<organism evidence="8 9">
    <name type="scientific">Hypothenemus hampei</name>
    <name type="common">Coffee berry borer</name>
    <dbReference type="NCBI Taxonomy" id="57062"/>
    <lineage>
        <taxon>Eukaryota</taxon>
        <taxon>Metazoa</taxon>
        <taxon>Ecdysozoa</taxon>
        <taxon>Arthropoda</taxon>
        <taxon>Hexapoda</taxon>
        <taxon>Insecta</taxon>
        <taxon>Pterygota</taxon>
        <taxon>Neoptera</taxon>
        <taxon>Endopterygota</taxon>
        <taxon>Coleoptera</taxon>
        <taxon>Polyphaga</taxon>
        <taxon>Cucujiformia</taxon>
        <taxon>Curculionidae</taxon>
        <taxon>Scolytinae</taxon>
        <taxon>Hypothenemus</taxon>
    </lineage>
</organism>
<keyword evidence="9" id="KW-1185">Reference proteome</keyword>
<keyword evidence="7" id="KW-1133">Transmembrane helix</keyword>
<comment type="subcellular location">
    <subcellularLocation>
        <location evidence="1 6">Cell membrane</location>
        <topology evidence="1 6">Peripheral membrane protein</topology>
    </subcellularLocation>
    <subcellularLocation>
        <location evidence="6">Golgi apparatus membrane</location>
        <topology evidence="6">Peripheral membrane protein</topology>
    </subcellularLocation>
    <subcellularLocation>
        <location evidence="6">Membrane</location>
        <location evidence="6">Caveola</location>
        <topology evidence="6">Peripheral membrane protein</topology>
    </subcellularLocation>
</comment>
<evidence type="ECO:0000256" key="4">
    <source>
        <dbReference type="ARBA" id="ARBA00023034"/>
    </source>
</evidence>
<evidence type="ECO:0000256" key="6">
    <source>
        <dbReference type="RuleBase" id="RU000680"/>
    </source>
</evidence>
<dbReference type="PANTHER" id="PTHR10844">
    <property type="entry name" value="CAVEOLIN"/>
    <property type="match status" value="1"/>
</dbReference>
<evidence type="ECO:0000256" key="2">
    <source>
        <dbReference type="ARBA" id="ARBA00010988"/>
    </source>
</evidence>
<evidence type="ECO:0000313" key="8">
    <source>
        <dbReference type="EMBL" id="KAL1497099.1"/>
    </source>
</evidence>
<protein>
    <recommendedName>
        <fullName evidence="6">Caveolin</fullName>
    </recommendedName>
</protein>
<comment type="caution">
    <text evidence="8">The sequence shown here is derived from an EMBL/GenBank/DDBJ whole genome shotgun (WGS) entry which is preliminary data.</text>
</comment>
<keyword evidence="3 6" id="KW-1003">Cell membrane</keyword>
<evidence type="ECO:0000256" key="7">
    <source>
        <dbReference type="SAM" id="Phobius"/>
    </source>
</evidence>
<dbReference type="GO" id="GO:0005901">
    <property type="term" value="C:caveola"/>
    <property type="evidence" value="ECO:0007669"/>
    <property type="project" value="UniProtKB-SubCell"/>
</dbReference>
<evidence type="ECO:0000313" key="9">
    <source>
        <dbReference type="Proteomes" id="UP001566132"/>
    </source>
</evidence>
<feature type="transmembrane region" description="Helical" evidence="7">
    <location>
        <begin position="108"/>
        <end position="129"/>
    </location>
</feature>
<proteinExistence type="inferred from homology"/>
<evidence type="ECO:0000256" key="5">
    <source>
        <dbReference type="ARBA" id="ARBA00023136"/>
    </source>
</evidence>
<dbReference type="AlphaFoldDB" id="A0ABD1EKS5"/>
<dbReference type="Pfam" id="PF01146">
    <property type="entry name" value="Caveolin"/>
    <property type="match status" value="1"/>
</dbReference>
<evidence type="ECO:0000256" key="3">
    <source>
        <dbReference type="ARBA" id="ARBA00022475"/>
    </source>
</evidence>
<comment type="function">
    <text evidence="6">May act as a scaffolding protein within caveolar membranes. Interacts directly with G-protein alpha subunits and can functionally regulate their activity.</text>
</comment>
<dbReference type="EMBL" id="JBDJPC010000006">
    <property type="protein sequence ID" value="KAL1497099.1"/>
    <property type="molecule type" value="Genomic_DNA"/>
</dbReference>
<gene>
    <name evidence="8" type="ORF">ABEB36_008112</name>
</gene>
<reference evidence="8 9" key="1">
    <citation type="submission" date="2024-05" db="EMBL/GenBank/DDBJ databases">
        <title>Genetic variation in Jamaican populations of the coffee berry borer (Hypothenemus hampei).</title>
        <authorList>
            <person name="Errbii M."/>
            <person name="Myrie A."/>
        </authorList>
    </citation>
    <scope>NUCLEOTIDE SEQUENCE [LARGE SCALE GENOMIC DNA]</scope>
    <source>
        <strain evidence="8">JA-Hopewell-2020-01-JO</strain>
        <tissue evidence="8">Whole body</tissue>
    </source>
</reference>
<name>A0ABD1EKS5_HYPHA</name>
<keyword evidence="7" id="KW-0812">Transmembrane</keyword>